<dbReference type="Proteomes" id="UP000054350">
    <property type="component" value="Unassembled WGS sequence"/>
</dbReference>
<dbReference type="VEuPathDB" id="FungiDB:AMAG_09237"/>
<gene>
    <name evidence="1" type="ORF">AMAG_09237</name>
</gene>
<evidence type="ECO:0000313" key="1">
    <source>
        <dbReference type="EMBL" id="KNE64192.1"/>
    </source>
</evidence>
<accession>A0A0L0SNW9</accession>
<organism evidence="1 2">
    <name type="scientific">Allomyces macrogynus (strain ATCC 38327)</name>
    <name type="common">Allomyces javanicus var. macrogynus</name>
    <dbReference type="NCBI Taxonomy" id="578462"/>
    <lineage>
        <taxon>Eukaryota</taxon>
        <taxon>Fungi</taxon>
        <taxon>Fungi incertae sedis</taxon>
        <taxon>Blastocladiomycota</taxon>
        <taxon>Blastocladiomycetes</taxon>
        <taxon>Blastocladiales</taxon>
        <taxon>Blastocladiaceae</taxon>
        <taxon>Allomyces</taxon>
    </lineage>
</organism>
<dbReference type="OrthoDB" id="2822793at2759"/>
<dbReference type="AlphaFoldDB" id="A0A0L0SNW9"/>
<sequence length="367" mass="39584">MATVDLHSCAASDALAHCAGGIIGAQDAITVQSLDIDQLDQIVIVNGTGAPLDVRKSKDSGGSDDWYTLAANASDKWARRLGEWESVIVKQNGQQAGACVPVGSQVTIHADDRHRTRCEALRVCDQGYKRLGYDTSKTMTIDTGVIRNGWEKVKAQFKTPAGDVVRRGVFAALGDEILFRGLDPIEYAKNNLDPAAITVVNATDGPVDVYVTASARNTGDWCTLASSKSDTWVRNAGGFEAVLVRNQQGTVVAAYVPDGSNVIVRHFDRQNQLDHGMLRTTTPRPGRREVSSTTSLEDVNLFVTKLSGDQGNDSWRTVKLGELAAWEHRQGLEFVVVASTKDSSIQQWLRMGPSTKVSVTAAPGQMG</sequence>
<keyword evidence="2" id="KW-1185">Reference proteome</keyword>
<evidence type="ECO:0000313" key="2">
    <source>
        <dbReference type="Proteomes" id="UP000054350"/>
    </source>
</evidence>
<reference evidence="2" key="2">
    <citation type="submission" date="2009-11" db="EMBL/GenBank/DDBJ databases">
        <title>The Genome Sequence of Allomyces macrogynus strain ATCC 38327.</title>
        <authorList>
            <consortium name="The Broad Institute Genome Sequencing Platform"/>
            <person name="Russ C."/>
            <person name="Cuomo C."/>
            <person name="Shea T."/>
            <person name="Young S.K."/>
            <person name="Zeng Q."/>
            <person name="Koehrsen M."/>
            <person name="Haas B."/>
            <person name="Borodovsky M."/>
            <person name="Guigo R."/>
            <person name="Alvarado L."/>
            <person name="Berlin A."/>
            <person name="Borenstein D."/>
            <person name="Chen Z."/>
            <person name="Engels R."/>
            <person name="Freedman E."/>
            <person name="Gellesch M."/>
            <person name="Goldberg J."/>
            <person name="Griggs A."/>
            <person name="Gujja S."/>
            <person name="Heiman D."/>
            <person name="Hepburn T."/>
            <person name="Howarth C."/>
            <person name="Jen D."/>
            <person name="Larson L."/>
            <person name="Lewis B."/>
            <person name="Mehta T."/>
            <person name="Park D."/>
            <person name="Pearson M."/>
            <person name="Roberts A."/>
            <person name="Saif S."/>
            <person name="Shenoy N."/>
            <person name="Sisk P."/>
            <person name="Stolte C."/>
            <person name="Sykes S."/>
            <person name="Walk T."/>
            <person name="White J."/>
            <person name="Yandava C."/>
            <person name="Burger G."/>
            <person name="Gray M.W."/>
            <person name="Holland P.W.H."/>
            <person name="King N."/>
            <person name="Lang F.B.F."/>
            <person name="Roger A.J."/>
            <person name="Ruiz-Trillo I."/>
            <person name="Lander E."/>
            <person name="Nusbaum C."/>
        </authorList>
    </citation>
    <scope>NUCLEOTIDE SEQUENCE [LARGE SCALE GENOMIC DNA]</scope>
    <source>
        <strain evidence="2">ATCC 38327</strain>
    </source>
</reference>
<name>A0A0L0SNW9_ALLM3</name>
<proteinExistence type="predicted"/>
<reference evidence="1 2" key="1">
    <citation type="submission" date="2009-11" db="EMBL/GenBank/DDBJ databases">
        <title>Annotation of Allomyces macrogynus ATCC 38327.</title>
        <authorList>
            <consortium name="The Broad Institute Genome Sequencing Platform"/>
            <person name="Russ C."/>
            <person name="Cuomo C."/>
            <person name="Burger G."/>
            <person name="Gray M.W."/>
            <person name="Holland P.W.H."/>
            <person name="King N."/>
            <person name="Lang F.B.F."/>
            <person name="Roger A.J."/>
            <person name="Ruiz-Trillo I."/>
            <person name="Young S.K."/>
            <person name="Zeng Q."/>
            <person name="Gargeya S."/>
            <person name="Fitzgerald M."/>
            <person name="Haas B."/>
            <person name="Abouelleil A."/>
            <person name="Alvarado L."/>
            <person name="Arachchi H.M."/>
            <person name="Berlin A."/>
            <person name="Chapman S.B."/>
            <person name="Gearin G."/>
            <person name="Goldberg J."/>
            <person name="Griggs A."/>
            <person name="Gujja S."/>
            <person name="Hansen M."/>
            <person name="Heiman D."/>
            <person name="Howarth C."/>
            <person name="Larimer J."/>
            <person name="Lui A."/>
            <person name="MacDonald P.J.P."/>
            <person name="McCowen C."/>
            <person name="Montmayeur A."/>
            <person name="Murphy C."/>
            <person name="Neiman D."/>
            <person name="Pearson M."/>
            <person name="Priest M."/>
            <person name="Roberts A."/>
            <person name="Saif S."/>
            <person name="Shea T."/>
            <person name="Sisk P."/>
            <person name="Stolte C."/>
            <person name="Sykes S."/>
            <person name="Wortman J."/>
            <person name="Nusbaum C."/>
            <person name="Birren B."/>
        </authorList>
    </citation>
    <scope>NUCLEOTIDE SEQUENCE [LARGE SCALE GENOMIC DNA]</scope>
    <source>
        <strain evidence="1 2">ATCC 38327</strain>
    </source>
</reference>
<dbReference type="EMBL" id="GG745344">
    <property type="protein sequence ID" value="KNE64192.1"/>
    <property type="molecule type" value="Genomic_DNA"/>
</dbReference>
<protein>
    <submittedName>
        <fullName evidence="1">Uncharacterized protein</fullName>
    </submittedName>
</protein>